<dbReference type="EMBL" id="CAJJDP010000022">
    <property type="protein sequence ID" value="CAD8149045.1"/>
    <property type="molecule type" value="Genomic_DNA"/>
</dbReference>
<gene>
    <name evidence="1" type="ORF">POCTA_138.1.T0220007</name>
</gene>
<proteinExistence type="predicted"/>
<reference evidence="1" key="1">
    <citation type="submission" date="2021-01" db="EMBL/GenBank/DDBJ databases">
        <authorList>
            <consortium name="Genoscope - CEA"/>
            <person name="William W."/>
        </authorList>
    </citation>
    <scope>NUCLEOTIDE SEQUENCE</scope>
</reference>
<accession>A0A8S1T707</accession>
<sequence length="156" mass="18798">MISTWFQDLILISQDGIWQNQQIDRLLKGKRLQSLFCFSTTANIFLLKMINNQYMYGNQIQNTLLNFINNDIVLFTINLILVQFKHNLFECKAIHKYLPQIQSRYLDQNNQQFNLTQVLNQGQYLLLRIFLYSYVQQWLLITNIMKKYFMLQNKSI</sequence>
<dbReference type="AlphaFoldDB" id="A0A8S1T707"/>
<keyword evidence="2" id="KW-1185">Reference proteome</keyword>
<comment type="caution">
    <text evidence="1">The sequence shown here is derived from an EMBL/GenBank/DDBJ whole genome shotgun (WGS) entry which is preliminary data.</text>
</comment>
<protein>
    <submittedName>
        <fullName evidence="1">Uncharacterized protein</fullName>
    </submittedName>
</protein>
<evidence type="ECO:0000313" key="2">
    <source>
        <dbReference type="Proteomes" id="UP000683925"/>
    </source>
</evidence>
<organism evidence="1 2">
    <name type="scientific">Paramecium octaurelia</name>
    <dbReference type="NCBI Taxonomy" id="43137"/>
    <lineage>
        <taxon>Eukaryota</taxon>
        <taxon>Sar</taxon>
        <taxon>Alveolata</taxon>
        <taxon>Ciliophora</taxon>
        <taxon>Intramacronucleata</taxon>
        <taxon>Oligohymenophorea</taxon>
        <taxon>Peniculida</taxon>
        <taxon>Parameciidae</taxon>
        <taxon>Paramecium</taxon>
    </lineage>
</organism>
<name>A0A8S1T707_PAROT</name>
<dbReference type="Proteomes" id="UP000683925">
    <property type="component" value="Unassembled WGS sequence"/>
</dbReference>
<evidence type="ECO:0000313" key="1">
    <source>
        <dbReference type="EMBL" id="CAD8149045.1"/>
    </source>
</evidence>